<dbReference type="PANTHER" id="PTHR46047:SF3">
    <property type="entry name" value="TYROSINE-PROTEIN PHOSPHATASE NON-RECEPTOR TYPE 61F"/>
    <property type="match status" value="1"/>
</dbReference>
<dbReference type="InterPro" id="IPR051985">
    <property type="entry name" value="NR_tyrosine_phosphatase"/>
</dbReference>
<dbReference type="GO" id="GO:0048666">
    <property type="term" value="P:neuron development"/>
    <property type="evidence" value="ECO:0007669"/>
    <property type="project" value="UniProtKB-ARBA"/>
</dbReference>
<keyword evidence="7" id="KW-0472">Membrane</keyword>
<evidence type="ECO:0000313" key="10">
    <source>
        <dbReference type="EMBL" id="CAF2862260.1"/>
    </source>
</evidence>
<dbReference type="InterPro" id="IPR029021">
    <property type="entry name" value="Prot-tyrosine_phosphatase-like"/>
</dbReference>
<keyword evidence="11" id="KW-1185">Reference proteome</keyword>
<dbReference type="GO" id="GO:0005737">
    <property type="term" value="C:cytoplasm"/>
    <property type="evidence" value="ECO:0007669"/>
    <property type="project" value="TreeGrafter"/>
</dbReference>
<comment type="subcellular location">
    <subcellularLocation>
        <location evidence="1">Endomembrane system</location>
    </subcellularLocation>
</comment>
<reference evidence="10" key="1">
    <citation type="submission" date="2021-02" db="EMBL/GenBank/DDBJ databases">
        <authorList>
            <person name="Bekaert M."/>
        </authorList>
    </citation>
    <scope>NUCLEOTIDE SEQUENCE</scope>
    <source>
        <strain evidence="10">IoA-00</strain>
    </source>
</reference>
<dbReference type="GO" id="GO:0070373">
    <property type="term" value="P:negative regulation of ERK1 and ERK2 cascade"/>
    <property type="evidence" value="ECO:0007669"/>
    <property type="project" value="TreeGrafter"/>
</dbReference>
<comment type="similarity">
    <text evidence="2">Belongs to the protein-tyrosine phosphatase family. Non-receptor class 1 subfamily.</text>
</comment>
<dbReference type="InterPro" id="IPR016130">
    <property type="entry name" value="Tyr_Pase_AS"/>
</dbReference>
<dbReference type="InterPro" id="IPR000387">
    <property type="entry name" value="Tyr_Pase_dom"/>
</dbReference>
<evidence type="ECO:0000256" key="5">
    <source>
        <dbReference type="ARBA" id="ARBA00022801"/>
    </source>
</evidence>
<proteinExistence type="inferred from homology"/>
<dbReference type="GO" id="GO:0019901">
    <property type="term" value="F:protein kinase binding"/>
    <property type="evidence" value="ECO:0007669"/>
    <property type="project" value="TreeGrafter"/>
</dbReference>
<organism evidence="10 11">
    <name type="scientific">Lepeophtheirus salmonis</name>
    <name type="common">Salmon louse</name>
    <name type="synonym">Caligus salmonis</name>
    <dbReference type="NCBI Taxonomy" id="72036"/>
    <lineage>
        <taxon>Eukaryota</taxon>
        <taxon>Metazoa</taxon>
        <taxon>Ecdysozoa</taxon>
        <taxon>Arthropoda</taxon>
        <taxon>Crustacea</taxon>
        <taxon>Multicrustacea</taxon>
        <taxon>Hexanauplia</taxon>
        <taxon>Copepoda</taxon>
        <taxon>Siphonostomatoida</taxon>
        <taxon>Caligidae</taxon>
        <taxon>Lepeophtheirus</taxon>
    </lineage>
</organism>
<feature type="domain" description="Tyrosine specific protein phosphatases" evidence="9">
    <location>
        <begin position="93"/>
        <end position="133"/>
    </location>
</feature>
<dbReference type="OrthoDB" id="9450131at2759"/>
<dbReference type="Pfam" id="PF00102">
    <property type="entry name" value="Y_phosphatase"/>
    <property type="match status" value="1"/>
</dbReference>
<dbReference type="PRINTS" id="PR00700">
    <property type="entry name" value="PRTYPHPHTASE"/>
</dbReference>
<keyword evidence="4" id="KW-0597">Phosphoprotein</keyword>
<feature type="domain" description="Tyrosine-protein phosphatase" evidence="8">
    <location>
        <begin position="1"/>
        <end position="153"/>
    </location>
</feature>
<evidence type="ECO:0000256" key="2">
    <source>
        <dbReference type="ARBA" id="ARBA00009701"/>
    </source>
</evidence>
<protein>
    <recommendedName>
        <fullName evidence="3">protein-tyrosine-phosphatase</fullName>
        <ecNumber evidence="3">3.1.3.48</ecNumber>
    </recommendedName>
</protein>
<name>A0A7R8CQW5_LEPSM</name>
<dbReference type="SMART" id="SM00404">
    <property type="entry name" value="PTPc_motif"/>
    <property type="match status" value="1"/>
</dbReference>
<dbReference type="InterPro" id="IPR000242">
    <property type="entry name" value="PTP_cat"/>
</dbReference>
<evidence type="ECO:0000259" key="9">
    <source>
        <dbReference type="PROSITE" id="PS50056"/>
    </source>
</evidence>
<dbReference type="Gene3D" id="3.90.190.10">
    <property type="entry name" value="Protein tyrosine phosphatase superfamily"/>
    <property type="match status" value="1"/>
</dbReference>
<keyword evidence="6" id="KW-0904">Protein phosphatase</keyword>
<dbReference type="EMBL" id="HG994594">
    <property type="protein sequence ID" value="CAF2862260.1"/>
    <property type="molecule type" value="Genomic_DNA"/>
</dbReference>
<accession>A0A7R8CQW5</accession>
<keyword evidence="5 10" id="KW-0378">Hydrolase</keyword>
<dbReference type="SUPFAM" id="SSF52799">
    <property type="entry name" value="(Phosphotyrosine protein) phosphatases II"/>
    <property type="match status" value="1"/>
</dbReference>
<sequence length="153" mass="17465">MVWNEKSKAILMLNKLMEKGCFKKCEQYWPPHYGDPFICKDVQIQVDNIQSESYIDYILTNLRLTNLASNEERIVLHFQFIRWPILGVPRCPDDFLNFLQAVRETGSLEEDVGPPVVHCSAGIGRSGIFCLVDTSLVLIDKEGPSSVILKKFC</sequence>
<dbReference type="GO" id="GO:0005634">
    <property type="term" value="C:nucleus"/>
    <property type="evidence" value="ECO:0007669"/>
    <property type="project" value="TreeGrafter"/>
</dbReference>
<evidence type="ECO:0000259" key="8">
    <source>
        <dbReference type="PROSITE" id="PS50055"/>
    </source>
</evidence>
<dbReference type="PANTHER" id="PTHR46047">
    <property type="entry name" value="TYROSINE-PROTEIN PHOSPHATASE NON-RECEPTOR TYPE 61F"/>
    <property type="match status" value="1"/>
</dbReference>
<dbReference type="GO" id="GO:0046426">
    <property type="term" value="P:negative regulation of receptor signaling pathway via JAK-STAT"/>
    <property type="evidence" value="ECO:0007669"/>
    <property type="project" value="TreeGrafter"/>
</dbReference>
<dbReference type="PROSITE" id="PS50055">
    <property type="entry name" value="TYR_PHOSPHATASE_PTP"/>
    <property type="match status" value="1"/>
</dbReference>
<dbReference type="GO" id="GO:0004726">
    <property type="term" value="F:non-membrane spanning protein tyrosine phosphatase activity"/>
    <property type="evidence" value="ECO:0007669"/>
    <property type="project" value="TreeGrafter"/>
</dbReference>
<dbReference type="EC" id="3.1.3.48" evidence="3"/>
<dbReference type="PROSITE" id="PS50056">
    <property type="entry name" value="TYR_PHOSPHATASE_2"/>
    <property type="match status" value="1"/>
</dbReference>
<dbReference type="Proteomes" id="UP000675881">
    <property type="component" value="Chromosome 15"/>
</dbReference>
<dbReference type="PROSITE" id="PS00383">
    <property type="entry name" value="TYR_PHOSPHATASE_1"/>
    <property type="match status" value="1"/>
</dbReference>
<evidence type="ECO:0000256" key="1">
    <source>
        <dbReference type="ARBA" id="ARBA00004308"/>
    </source>
</evidence>
<dbReference type="AlphaFoldDB" id="A0A7R8CQW5"/>
<evidence type="ECO:0000313" key="11">
    <source>
        <dbReference type="Proteomes" id="UP000675881"/>
    </source>
</evidence>
<evidence type="ECO:0000256" key="7">
    <source>
        <dbReference type="ARBA" id="ARBA00023136"/>
    </source>
</evidence>
<dbReference type="InterPro" id="IPR003595">
    <property type="entry name" value="Tyr_Pase_cat"/>
</dbReference>
<evidence type="ECO:0000256" key="6">
    <source>
        <dbReference type="ARBA" id="ARBA00022912"/>
    </source>
</evidence>
<evidence type="ECO:0000256" key="3">
    <source>
        <dbReference type="ARBA" id="ARBA00013064"/>
    </source>
</evidence>
<gene>
    <name evidence="10" type="ORF">LSAA_6020</name>
</gene>
<dbReference type="GO" id="GO:0012505">
    <property type="term" value="C:endomembrane system"/>
    <property type="evidence" value="ECO:0007669"/>
    <property type="project" value="UniProtKB-SubCell"/>
</dbReference>
<evidence type="ECO:0000256" key="4">
    <source>
        <dbReference type="ARBA" id="ARBA00022553"/>
    </source>
</evidence>
<dbReference type="SMART" id="SM00194">
    <property type="entry name" value="PTPc"/>
    <property type="match status" value="1"/>
</dbReference>